<dbReference type="PROSITE" id="PS50160">
    <property type="entry name" value="DNA_LIGASE_A3"/>
    <property type="match status" value="1"/>
</dbReference>
<evidence type="ECO:0000313" key="2">
    <source>
        <dbReference type="EMBL" id="MFE8703945.1"/>
    </source>
</evidence>
<organism evidence="2 3">
    <name type="scientific">Cytobacillus spartinae</name>
    <dbReference type="NCBI Taxonomy" id="3299023"/>
    <lineage>
        <taxon>Bacteria</taxon>
        <taxon>Bacillati</taxon>
        <taxon>Bacillota</taxon>
        <taxon>Bacilli</taxon>
        <taxon>Bacillales</taxon>
        <taxon>Bacillaceae</taxon>
        <taxon>Cytobacillus</taxon>
    </lineage>
</organism>
<gene>
    <name evidence="2" type="ORF">ACFYKX_25565</name>
</gene>
<evidence type="ECO:0000313" key="3">
    <source>
        <dbReference type="Proteomes" id="UP001601059"/>
    </source>
</evidence>
<dbReference type="GO" id="GO:0016874">
    <property type="term" value="F:ligase activity"/>
    <property type="evidence" value="ECO:0007669"/>
    <property type="project" value="UniProtKB-KW"/>
</dbReference>
<dbReference type="Proteomes" id="UP001601059">
    <property type="component" value="Unassembled WGS sequence"/>
</dbReference>
<protein>
    <submittedName>
        <fullName evidence="2">ATP-dependent DNA ligase</fullName>
    </submittedName>
</protein>
<dbReference type="InterPro" id="IPR029710">
    <property type="entry name" value="LIG4"/>
</dbReference>
<keyword evidence="3" id="KW-1185">Reference proteome</keyword>
<keyword evidence="2" id="KW-0436">Ligase</keyword>
<proteinExistence type="predicted"/>
<dbReference type="Pfam" id="PF01068">
    <property type="entry name" value="DNA_ligase_A_M"/>
    <property type="match status" value="1"/>
</dbReference>
<comment type="caution">
    <text evidence="2">The sequence shown here is derived from an EMBL/GenBank/DDBJ whole genome shotgun (WGS) entry which is preliminary data.</text>
</comment>
<reference evidence="2 3" key="1">
    <citation type="submission" date="2024-08" db="EMBL/GenBank/DDBJ databases">
        <title>Two novel Cytobacillus novel species.</title>
        <authorList>
            <person name="Liu G."/>
        </authorList>
    </citation>
    <scope>NUCLEOTIDE SEQUENCE [LARGE SCALE GENOMIC DNA]</scope>
    <source>
        <strain evidence="2 3">FJAT-54145</strain>
    </source>
</reference>
<dbReference type="PROSITE" id="PS00697">
    <property type="entry name" value="DNA_LIGASE_A1"/>
    <property type="match status" value="1"/>
</dbReference>
<accession>A0ABW6KI65</accession>
<dbReference type="InterPro" id="IPR016059">
    <property type="entry name" value="DNA_ligase_ATP-dep_CS"/>
</dbReference>
<evidence type="ECO:0000259" key="1">
    <source>
        <dbReference type="PROSITE" id="PS50160"/>
    </source>
</evidence>
<dbReference type="PANTHER" id="PTHR45997:SF1">
    <property type="entry name" value="DNA LIGASE 4"/>
    <property type="match status" value="1"/>
</dbReference>
<dbReference type="SUPFAM" id="SSF56091">
    <property type="entry name" value="DNA ligase/mRNA capping enzyme, catalytic domain"/>
    <property type="match status" value="1"/>
</dbReference>
<dbReference type="Gene3D" id="3.30.470.30">
    <property type="entry name" value="DNA ligase/mRNA capping enzyme"/>
    <property type="match status" value="1"/>
</dbReference>
<feature type="domain" description="ATP-dependent DNA ligase family profile" evidence="1">
    <location>
        <begin position="96"/>
        <end position="185"/>
    </location>
</feature>
<name>A0ABW6KI65_9BACI</name>
<dbReference type="EMBL" id="JBIACK010000021">
    <property type="protein sequence ID" value="MFE8703945.1"/>
    <property type="molecule type" value="Genomic_DNA"/>
</dbReference>
<dbReference type="InterPro" id="IPR012310">
    <property type="entry name" value="DNA_ligase_ATP-dep_cent"/>
</dbReference>
<dbReference type="RefSeq" id="WP_389364943.1">
    <property type="nucleotide sequence ID" value="NZ_JBIACK010000021.1"/>
</dbReference>
<sequence length="276" mass="32326">MLLSKSDPFSSPDFIFEWKSDGIRMELIHEKTKGISCYTRHKTNCTKQFIELQDLKFDEDLILDGELICYDPELKKEDLELVMKRFKLTSSEKIAIAATELPCTYVVFDILYYKKPLMNLPLMDRKHILEQVVSPSEYVQQVMYLDTYGENFFESIKELSLEGCVAKRKNSLYYPSKRSDDWKKIIRYEHYQVVITGKRKKEFGFLCSYVTNSGLKPAGVIEFATKEQRVEVYQKGVVDREDNLNEYYKHAIPCTVKTRGKTRAGYLRTPIITQVH</sequence>
<dbReference type="PANTHER" id="PTHR45997">
    <property type="entry name" value="DNA LIGASE 4"/>
    <property type="match status" value="1"/>
</dbReference>